<keyword evidence="7" id="KW-0132">Cell division</keyword>
<dbReference type="PANTHER" id="PTHR13108">
    <property type="entry name" value="CONDENSIN COMPLEX SUBUNIT 2"/>
    <property type="match status" value="1"/>
</dbReference>
<evidence type="ECO:0000256" key="7">
    <source>
        <dbReference type="ARBA" id="ARBA00022618"/>
    </source>
</evidence>
<reference evidence="11 12" key="1">
    <citation type="submission" date="2024-05" db="EMBL/GenBank/DDBJ databases">
        <authorList>
            <person name="Wallberg A."/>
        </authorList>
    </citation>
    <scope>NUCLEOTIDE SEQUENCE [LARGE SCALE GENOMIC DNA]</scope>
</reference>
<keyword evidence="10" id="KW-0131">Cell cycle</keyword>
<name>A0AAV2R8R4_MEGNR</name>
<dbReference type="Pfam" id="PF05786">
    <property type="entry name" value="Cnd2"/>
    <property type="match status" value="1"/>
</dbReference>
<evidence type="ECO:0000256" key="4">
    <source>
        <dbReference type="ARBA" id="ARBA00016065"/>
    </source>
</evidence>
<evidence type="ECO:0000256" key="5">
    <source>
        <dbReference type="ARBA" id="ARBA00022454"/>
    </source>
</evidence>
<keyword evidence="5" id="KW-0158">Chromosome</keyword>
<dbReference type="PANTHER" id="PTHR13108:SF9">
    <property type="entry name" value="CONDENSIN COMPLEX SUBUNIT 2"/>
    <property type="match status" value="1"/>
</dbReference>
<evidence type="ECO:0000256" key="2">
    <source>
        <dbReference type="ARBA" id="ARBA00004496"/>
    </source>
</evidence>
<dbReference type="GO" id="GO:0007076">
    <property type="term" value="P:mitotic chromosome condensation"/>
    <property type="evidence" value="ECO:0007669"/>
    <property type="project" value="InterPro"/>
</dbReference>
<keyword evidence="8" id="KW-0498">Mitosis</keyword>
<sequence length="320" mass="36522">MEAINLKDYLADTPLEYSYFDTNRLVAWAGPRHWKIKPMSKEKKPATSNNEEKKSKKEHIVLAYESPEIDKFFAITRKAIKLSQTTFKTWTKDKTTLPVDLHYDSADFHRLYGRAAIYIRRLGKEAPEVDENVTDYNYDNVNDADNYCADVDDGMDDYGGDEVDNDATQPGYDLTMFNQTAALQDGKSGDFLENLVAAPNRVAKINIGYARSAKKMDMKKLKTSIWGILTEPTAIRDNKENKSGPENQAETTQELKEKMDEDFSIHFSRMYNILPNKVSNKMGENLSVPLAFIALLHLCNEHSLKLTGREDMTDFTVMQN</sequence>
<dbReference type="GO" id="GO:0005737">
    <property type="term" value="C:cytoplasm"/>
    <property type="evidence" value="ECO:0007669"/>
    <property type="project" value="UniProtKB-SubCell"/>
</dbReference>
<evidence type="ECO:0000256" key="9">
    <source>
        <dbReference type="ARBA" id="ARBA00023067"/>
    </source>
</evidence>
<gene>
    <name evidence="11" type="ORF">MNOR_LOCUS21473</name>
</gene>
<dbReference type="GO" id="GO:0000796">
    <property type="term" value="C:condensin complex"/>
    <property type="evidence" value="ECO:0007669"/>
    <property type="project" value="InterPro"/>
</dbReference>
<dbReference type="GO" id="GO:0051301">
    <property type="term" value="P:cell division"/>
    <property type="evidence" value="ECO:0007669"/>
    <property type="project" value="UniProtKB-KW"/>
</dbReference>
<evidence type="ECO:0000313" key="11">
    <source>
        <dbReference type="EMBL" id="CAL4118565.1"/>
    </source>
</evidence>
<dbReference type="AlphaFoldDB" id="A0AAV2R8R4"/>
<organism evidence="11 12">
    <name type="scientific">Meganyctiphanes norvegica</name>
    <name type="common">Northern krill</name>
    <name type="synonym">Thysanopoda norvegica</name>
    <dbReference type="NCBI Taxonomy" id="48144"/>
    <lineage>
        <taxon>Eukaryota</taxon>
        <taxon>Metazoa</taxon>
        <taxon>Ecdysozoa</taxon>
        <taxon>Arthropoda</taxon>
        <taxon>Crustacea</taxon>
        <taxon>Multicrustacea</taxon>
        <taxon>Malacostraca</taxon>
        <taxon>Eumalacostraca</taxon>
        <taxon>Eucarida</taxon>
        <taxon>Euphausiacea</taxon>
        <taxon>Euphausiidae</taxon>
        <taxon>Meganyctiphanes</taxon>
    </lineage>
</organism>
<comment type="subcellular location">
    <subcellularLocation>
        <location evidence="1">Chromosome</location>
    </subcellularLocation>
    <subcellularLocation>
        <location evidence="2">Cytoplasm</location>
    </subcellularLocation>
</comment>
<evidence type="ECO:0000256" key="3">
    <source>
        <dbReference type="ARBA" id="ARBA00009471"/>
    </source>
</evidence>
<keyword evidence="6" id="KW-0963">Cytoplasm</keyword>
<evidence type="ECO:0000313" key="12">
    <source>
        <dbReference type="Proteomes" id="UP001497623"/>
    </source>
</evidence>
<evidence type="ECO:0000256" key="10">
    <source>
        <dbReference type="ARBA" id="ARBA00023306"/>
    </source>
</evidence>
<keyword evidence="12" id="KW-1185">Reference proteome</keyword>
<proteinExistence type="inferred from homology"/>
<evidence type="ECO:0000256" key="8">
    <source>
        <dbReference type="ARBA" id="ARBA00022776"/>
    </source>
</evidence>
<evidence type="ECO:0000256" key="1">
    <source>
        <dbReference type="ARBA" id="ARBA00004286"/>
    </source>
</evidence>
<dbReference type="GO" id="GO:0003682">
    <property type="term" value="F:chromatin binding"/>
    <property type="evidence" value="ECO:0007669"/>
    <property type="project" value="TreeGrafter"/>
</dbReference>
<dbReference type="Proteomes" id="UP001497623">
    <property type="component" value="Unassembled WGS sequence"/>
</dbReference>
<protein>
    <recommendedName>
        <fullName evidence="4">Condensin complex subunit 2</fullName>
    </recommendedName>
</protein>
<comment type="caution">
    <text evidence="11">The sequence shown here is derived from an EMBL/GenBank/DDBJ whole genome shotgun (WGS) entry which is preliminary data.</text>
</comment>
<comment type="similarity">
    <text evidence="3">Belongs to the CND2 (condensin subunit 2) family.</text>
</comment>
<evidence type="ECO:0000256" key="6">
    <source>
        <dbReference type="ARBA" id="ARBA00022490"/>
    </source>
</evidence>
<dbReference type="InterPro" id="IPR022816">
    <property type="entry name" value="Condensin_barren_su2"/>
</dbReference>
<dbReference type="EMBL" id="CAXKWB010017325">
    <property type="protein sequence ID" value="CAL4118565.1"/>
    <property type="molecule type" value="Genomic_DNA"/>
</dbReference>
<accession>A0AAV2R8R4</accession>
<keyword evidence="9" id="KW-0226">DNA condensation</keyword>